<keyword evidence="4" id="KW-0472">Membrane</keyword>
<proteinExistence type="inferred from homology"/>
<accession>A0ABV9L6H5</accession>
<dbReference type="CDD" id="cd08977">
    <property type="entry name" value="SusD"/>
    <property type="match status" value="1"/>
</dbReference>
<sequence length="440" mass="48597">MKKYFIKSLLALSICAGFYSCEVQEYSDLNNPEVDAFAENLTRGDLQDLVGGILYSSRVGLGTYYDDCGVIGREYYRFSSSDPRFTSDLLGGENSVLDNNTFYITTPWSARYRTVKNANLILGFLDAQDLSAIFTDEELSATRGFLNTMIAHELLLNLNLTDEGGIRIDVADETNLGPIVSKSEALSFIKSTLDAAALDLSAGGDAFPFVLSSGFGDFDTPASFSQVSNALAARVAAYQGDFAGVLSSLEDSFLTLDNNELDLGVYHNFTQDQTDILNPMFFALNSSTAGARIAQPSFITDAETDDQRLDKVVLRESALTLDGLTGEYDVFRYTSNVDPIPIIRKEELLLLYAEANITINPMEAVIALDIIRESAGLDPYTGAMDAASLTDEMLTQRRYSLYAEGHRWIDVRRYNRLDELPIDRANDDVFSQFPIPLTEL</sequence>
<dbReference type="Gene3D" id="1.25.40.390">
    <property type="match status" value="1"/>
</dbReference>
<keyword evidence="8" id="KW-1185">Reference proteome</keyword>
<evidence type="ECO:0000256" key="1">
    <source>
        <dbReference type="ARBA" id="ARBA00004442"/>
    </source>
</evidence>
<comment type="similarity">
    <text evidence="2">Belongs to the SusD family.</text>
</comment>
<dbReference type="RefSeq" id="WP_380032178.1">
    <property type="nucleotide sequence ID" value="NZ_JBHSHB010000007.1"/>
</dbReference>
<evidence type="ECO:0000256" key="3">
    <source>
        <dbReference type="ARBA" id="ARBA00022729"/>
    </source>
</evidence>
<keyword evidence="3" id="KW-0732">Signal</keyword>
<evidence type="ECO:0000259" key="6">
    <source>
        <dbReference type="Pfam" id="PF07980"/>
    </source>
</evidence>
<evidence type="ECO:0000313" key="8">
    <source>
        <dbReference type="Proteomes" id="UP001595878"/>
    </source>
</evidence>
<organism evidence="7 8">
    <name type="scientific">Dokdonia genika</name>
    <dbReference type="NCBI Taxonomy" id="308113"/>
    <lineage>
        <taxon>Bacteria</taxon>
        <taxon>Pseudomonadati</taxon>
        <taxon>Bacteroidota</taxon>
        <taxon>Flavobacteriia</taxon>
        <taxon>Flavobacteriales</taxon>
        <taxon>Flavobacteriaceae</taxon>
        <taxon>Dokdonia</taxon>
    </lineage>
</organism>
<evidence type="ECO:0000256" key="4">
    <source>
        <dbReference type="ARBA" id="ARBA00023136"/>
    </source>
</evidence>
<dbReference type="InterPro" id="IPR012944">
    <property type="entry name" value="SusD_RagB_dom"/>
</dbReference>
<dbReference type="PROSITE" id="PS51257">
    <property type="entry name" value="PROKAR_LIPOPROTEIN"/>
    <property type="match status" value="1"/>
</dbReference>
<keyword evidence="5" id="KW-0998">Cell outer membrane</keyword>
<feature type="domain" description="RagB/SusD" evidence="6">
    <location>
        <begin position="338"/>
        <end position="416"/>
    </location>
</feature>
<dbReference type="EMBL" id="JBHSHB010000007">
    <property type="protein sequence ID" value="MFC4689553.1"/>
    <property type="molecule type" value="Genomic_DNA"/>
</dbReference>
<comment type="caution">
    <text evidence="7">The sequence shown here is derived from an EMBL/GenBank/DDBJ whole genome shotgun (WGS) entry which is preliminary data.</text>
</comment>
<dbReference type="Pfam" id="PF07980">
    <property type="entry name" value="SusD_RagB"/>
    <property type="match status" value="1"/>
</dbReference>
<dbReference type="InterPro" id="IPR011990">
    <property type="entry name" value="TPR-like_helical_dom_sf"/>
</dbReference>
<dbReference type="Proteomes" id="UP001595878">
    <property type="component" value="Unassembled WGS sequence"/>
</dbReference>
<evidence type="ECO:0000256" key="5">
    <source>
        <dbReference type="ARBA" id="ARBA00023237"/>
    </source>
</evidence>
<name>A0ABV9L6H5_9FLAO</name>
<evidence type="ECO:0000313" key="7">
    <source>
        <dbReference type="EMBL" id="MFC4689553.1"/>
    </source>
</evidence>
<reference evidence="8" key="1">
    <citation type="journal article" date="2019" name="Int. J. Syst. Evol. Microbiol.">
        <title>The Global Catalogue of Microorganisms (GCM) 10K type strain sequencing project: providing services to taxonomists for standard genome sequencing and annotation.</title>
        <authorList>
            <consortium name="The Broad Institute Genomics Platform"/>
            <consortium name="The Broad Institute Genome Sequencing Center for Infectious Disease"/>
            <person name="Wu L."/>
            <person name="Ma J."/>
        </authorList>
    </citation>
    <scope>NUCLEOTIDE SEQUENCE [LARGE SCALE GENOMIC DNA]</scope>
    <source>
        <strain evidence="8">CGMCC 4.7427</strain>
    </source>
</reference>
<gene>
    <name evidence="7" type="ORF">ACFO5T_03820</name>
</gene>
<evidence type="ECO:0000256" key="2">
    <source>
        <dbReference type="ARBA" id="ARBA00006275"/>
    </source>
</evidence>
<dbReference type="SUPFAM" id="SSF48452">
    <property type="entry name" value="TPR-like"/>
    <property type="match status" value="1"/>
</dbReference>
<comment type="subcellular location">
    <subcellularLocation>
        <location evidence="1">Cell outer membrane</location>
    </subcellularLocation>
</comment>
<protein>
    <submittedName>
        <fullName evidence="7">RagB/SusD family nutrient uptake outer membrane protein</fullName>
    </submittedName>
</protein>